<evidence type="ECO:0000256" key="7">
    <source>
        <dbReference type="ARBA" id="ARBA00022618"/>
    </source>
</evidence>
<dbReference type="PANTHER" id="PTHR21071:SF4">
    <property type="entry name" value="UDP-N-ACETYLENOLPYRUVOYLGLUCOSAMINE REDUCTASE"/>
    <property type="match status" value="1"/>
</dbReference>
<evidence type="ECO:0000259" key="17">
    <source>
        <dbReference type="PROSITE" id="PS51387"/>
    </source>
</evidence>
<dbReference type="GO" id="GO:0071949">
    <property type="term" value="F:FAD binding"/>
    <property type="evidence" value="ECO:0007669"/>
    <property type="project" value="InterPro"/>
</dbReference>
<comment type="subcellular location">
    <subcellularLocation>
        <location evidence="3">Cytoplasm</location>
    </subcellularLocation>
</comment>
<dbReference type="Pfam" id="PF01565">
    <property type="entry name" value="FAD_binding_4"/>
    <property type="match status" value="1"/>
</dbReference>
<dbReference type="InterPro" id="IPR011601">
    <property type="entry name" value="MurB_C"/>
</dbReference>
<dbReference type="Gene3D" id="3.90.78.10">
    <property type="entry name" value="UDP-N-acetylenolpyruvoylglucosamine reductase, C-terminal domain"/>
    <property type="match status" value="1"/>
</dbReference>
<dbReference type="HAMAP" id="MF_00037">
    <property type="entry name" value="MurB"/>
    <property type="match status" value="1"/>
</dbReference>
<evidence type="ECO:0000256" key="6">
    <source>
        <dbReference type="ARBA" id="ARBA00022490"/>
    </source>
</evidence>
<keyword evidence="11" id="KW-0133">Cell shape</keyword>
<keyword evidence="7" id="KW-0132">Cell division</keyword>
<feature type="domain" description="FAD-binding PCMH-type" evidence="17">
    <location>
        <begin position="39"/>
        <end position="258"/>
    </location>
</feature>
<dbReference type="GO" id="GO:0051301">
    <property type="term" value="P:cell division"/>
    <property type="evidence" value="ECO:0007669"/>
    <property type="project" value="UniProtKB-KW"/>
</dbReference>
<keyword evidence="10" id="KW-0521">NADP</keyword>
<dbReference type="InterPro" id="IPR016167">
    <property type="entry name" value="FAD-bd_PCMH_sub1"/>
</dbReference>
<evidence type="ECO:0000256" key="13">
    <source>
        <dbReference type="ARBA" id="ARBA00023002"/>
    </source>
</evidence>
<dbReference type="InterPro" id="IPR016166">
    <property type="entry name" value="FAD-bd_PCMH"/>
</dbReference>
<dbReference type="GO" id="GO:0008762">
    <property type="term" value="F:UDP-N-acetylmuramate dehydrogenase activity"/>
    <property type="evidence" value="ECO:0007669"/>
    <property type="project" value="UniProtKB-EC"/>
</dbReference>
<dbReference type="Pfam" id="PF02873">
    <property type="entry name" value="MurB_C"/>
    <property type="match status" value="1"/>
</dbReference>
<dbReference type="PANTHER" id="PTHR21071">
    <property type="entry name" value="UDP-N-ACETYLENOLPYRUVOYLGLUCOSAMINE REDUCTASE"/>
    <property type="match status" value="1"/>
</dbReference>
<keyword evidence="9" id="KW-0274">FAD</keyword>
<protein>
    <recommendedName>
        <fullName evidence="5">UDP-N-acetylmuramate dehydrogenase</fullName>
        <ecNumber evidence="5">1.3.1.98</ecNumber>
    </recommendedName>
</protein>
<evidence type="ECO:0000256" key="5">
    <source>
        <dbReference type="ARBA" id="ARBA00012518"/>
    </source>
</evidence>
<comment type="pathway">
    <text evidence="4">Cell wall biogenesis; peptidoglycan biosynthesis.</text>
</comment>
<keyword evidence="12" id="KW-0573">Peptidoglycan synthesis</keyword>
<dbReference type="GO" id="GO:0009252">
    <property type="term" value="P:peptidoglycan biosynthetic process"/>
    <property type="evidence" value="ECO:0007669"/>
    <property type="project" value="UniProtKB-UniPathway"/>
</dbReference>
<evidence type="ECO:0000256" key="4">
    <source>
        <dbReference type="ARBA" id="ARBA00004752"/>
    </source>
</evidence>
<evidence type="ECO:0000256" key="8">
    <source>
        <dbReference type="ARBA" id="ARBA00022630"/>
    </source>
</evidence>
<comment type="cofactor">
    <cofactor evidence="1">
        <name>FAD</name>
        <dbReference type="ChEBI" id="CHEBI:57692"/>
    </cofactor>
</comment>
<dbReference type="GO" id="GO:0005829">
    <property type="term" value="C:cytosol"/>
    <property type="evidence" value="ECO:0007669"/>
    <property type="project" value="TreeGrafter"/>
</dbReference>
<name>A0A6J7E720_9ZZZZ</name>
<dbReference type="SUPFAM" id="SSF56176">
    <property type="entry name" value="FAD-binding/transporter-associated domain-like"/>
    <property type="match status" value="1"/>
</dbReference>
<evidence type="ECO:0000256" key="10">
    <source>
        <dbReference type="ARBA" id="ARBA00022857"/>
    </source>
</evidence>
<evidence type="ECO:0000256" key="3">
    <source>
        <dbReference type="ARBA" id="ARBA00004496"/>
    </source>
</evidence>
<dbReference type="SUPFAM" id="SSF56194">
    <property type="entry name" value="Uridine diphospho-N-Acetylenolpyruvylglucosamine reductase, MurB, C-terminal domain"/>
    <property type="match status" value="1"/>
</dbReference>
<evidence type="ECO:0000256" key="11">
    <source>
        <dbReference type="ARBA" id="ARBA00022960"/>
    </source>
</evidence>
<dbReference type="NCBIfam" id="NF010480">
    <property type="entry name" value="PRK13905.1"/>
    <property type="match status" value="1"/>
</dbReference>
<dbReference type="AlphaFoldDB" id="A0A6J7E720"/>
<evidence type="ECO:0000256" key="9">
    <source>
        <dbReference type="ARBA" id="ARBA00022827"/>
    </source>
</evidence>
<dbReference type="InterPro" id="IPR036318">
    <property type="entry name" value="FAD-bd_PCMH-like_sf"/>
</dbReference>
<evidence type="ECO:0000256" key="16">
    <source>
        <dbReference type="ARBA" id="ARBA00048914"/>
    </source>
</evidence>
<dbReference type="NCBIfam" id="TIGR00179">
    <property type="entry name" value="murB"/>
    <property type="match status" value="1"/>
</dbReference>
<dbReference type="EC" id="1.3.1.98" evidence="5"/>
<organism evidence="18">
    <name type="scientific">freshwater metagenome</name>
    <dbReference type="NCBI Taxonomy" id="449393"/>
    <lineage>
        <taxon>unclassified sequences</taxon>
        <taxon>metagenomes</taxon>
        <taxon>ecological metagenomes</taxon>
    </lineage>
</organism>
<evidence type="ECO:0000256" key="14">
    <source>
        <dbReference type="ARBA" id="ARBA00023306"/>
    </source>
</evidence>
<dbReference type="GO" id="GO:0071555">
    <property type="term" value="P:cell wall organization"/>
    <property type="evidence" value="ECO:0007669"/>
    <property type="project" value="UniProtKB-KW"/>
</dbReference>
<gene>
    <name evidence="18" type="ORF">UFOPK3376_01273</name>
</gene>
<dbReference type="GO" id="GO:0008360">
    <property type="term" value="P:regulation of cell shape"/>
    <property type="evidence" value="ECO:0007669"/>
    <property type="project" value="UniProtKB-KW"/>
</dbReference>
<keyword evidence="15" id="KW-0961">Cell wall biogenesis/degradation</keyword>
<sequence>MIEGTTRRMQADAIERAAGLLGDLAQRDVALAPLTTYRVGGAAAIMVRPRSVDDLCLIAETLAATGLPVLVIGRGSNLLVADDGFAGIVVSLVEMSSEFTVDGTQVVAGAMVALPQLARRLVAVGLTGFEWAVGVPGSIGGAVRMNAGGHGGDMAACLLEVYLFDLRSGRHGWVAANHLGLRFRGSDLADHQVVIEARLQLTHGDRQVSERELDEIVRWRREHQPGGQNAGSVFVNPIPGQLSAGELIERVGLRGFTLGTASVSDKHANFIQGSDGGCAADVRALIELVRQRVAAQTGYELRSEVRLVGFADVPGNDLLGRDLSGDDVREVQW</sequence>
<evidence type="ECO:0000313" key="18">
    <source>
        <dbReference type="EMBL" id="CAB4878421.1"/>
    </source>
</evidence>
<keyword evidence="14" id="KW-0131">Cell cycle</keyword>
<dbReference type="Gene3D" id="3.30.43.10">
    <property type="entry name" value="Uridine Diphospho-n-acetylenolpyruvylglucosamine Reductase, domain 2"/>
    <property type="match status" value="1"/>
</dbReference>
<evidence type="ECO:0000256" key="1">
    <source>
        <dbReference type="ARBA" id="ARBA00001974"/>
    </source>
</evidence>
<dbReference type="InterPro" id="IPR036635">
    <property type="entry name" value="MurB_C_sf"/>
</dbReference>
<proteinExistence type="inferred from homology"/>
<dbReference type="PROSITE" id="PS51387">
    <property type="entry name" value="FAD_PCMH"/>
    <property type="match status" value="1"/>
</dbReference>
<dbReference type="InterPro" id="IPR016169">
    <property type="entry name" value="FAD-bd_PCMH_sub2"/>
</dbReference>
<accession>A0A6J7E720</accession>
<keyword evidence="13" id="KW-0560">Oxidoreductase</keyword>
<dbReference type="InterPro" id="IPR006094">
    <property type="entry name" value="Oxid_FAD_bind_N"/>
</dbReference>
<keyword evidence="6" id="KW-0963">Cytoplasm</keyword>
<dbReference type="EMBL" id="CAFBLP010000026">
    <property type="protein sequence ID" value="CAB4878421.1"/>
    <property type="molecule type" value="Genomic_DNA"/>
</dbReference>
<dbReference type="InterPro" id="IPR003170">
    <property type="entry name" value="MurB"/>
</dbReference>
<dbReference type="UniPathway" id="UPA00219"/>
<evidence type="ECO:0000256" key="15">
    <source>
        <dbReference type="ARBA" id="ARBA00023316"/>
    </source>
</evidence>
<reference evidence="18" key="1">
    <citation type="submission" date="2020-05" db="EMBL/GenBank/DDBJ databases">
        <authorList>
            <person name="Chiriac C."/>
            <person name="Salcher M."/>
            <person name="Ghai R."/>
            <person name="Kavagutti S V."/>
        </authorList>
    </citation>
    <scope>NUCLEOTIDE SEQUENCE</scope>
</reference>
<comment type="catalytic activity">
    <reaction evidence="16">
        <text>UDP-N-acetyl-alpha-D-muramate + NADP(+) = UDP-N-acetyl-3-O-(1-carboxyvinyl)-alpha-D-glucosamine + NADPH + H(+)</text>
        <dbReference type="Rhea" id="RHEA:12248"/>
        <dbReference type="ChEBI" id="CHEBI:15378"/>
        <dbReference type="ChEBI" id="CHEBI:57783"/>
        <dbReference type="ChEBI" id="CHEBI:58349"/>
        <dbReference type="ChEBI" id="CHEBI:68483"/>
        <dbReference type="ChEBI" id="CHEBI:70757"/>
        <dbReference type="EC" id="1.3.1.98"/>
    </reaction>
</comment>
<evidence type="ECO:0000256" key="2">
    <source>
        <dbReference type="ARBA" id="ARBA00003921"/>
    </source>
</evidence>
<evidence type="ECO:0000256" key="12">
    <source>
        <dbReference type="ARBA" id="ARBA00022984"/>
    </source>
</evidence>
<comment type="function">
    <text evidence="2">Cell wall formation.</text>
</comment>
<dbReference type="Gene3D" id="3.30.465.10">
    <property type="match status" value="1"/>
</dbReference>
<keyword evidence="8" id="KW-0285">Flavoprotein</keyword>